<gene>
    <name evidence="1" type="ORF">LIER_41046</name>
</gene>
<organism evidence="1 2">
    <name type="scientific">Lithospermum erythrorhizon</name>
    <name type="common">Purple gromwell</name>
    <name type="synonym">Lithospermum officinale var. erythrorhizon</name>
    <dbReference type="NCBI Taxonomy" id="34254"/>
    <lineage>
        <taxon>Eukaryota</taxon>
        <taxon>Viridiplantae</taxon>
        <taxon>Streptophyta</taxon>
        <taxon>Embryophyta</taxon>
        <taxon>Tracheophyta</taxon>
        <taxon>Spermatophyta</taxon>
        <taxon>Magnoliopsida</taxon>
        <taxon>eudicotyledons</taxon>
        <taxon>Gunneridae</taxon>
        <taxon>Pentapetalae</taxon>
        <taxon>asterids</taxon>
        <taxon>lamiids</taxon>
        <taxon>Boraginales</taxon>
        <taxon>Boraginaceae</taxon>
        <taxon>Boraginoideae</taxon>
        <taxon>Lithospermeae</taxon>
        <taxon>Lithospermum</taxon>
    </lineage>
</organism>
<protein>
    <submittedName>
        <fullName evidence="1">Uncharacterized protein</fullName>
    </submittedName>
</protein>
<name>A0AAV3R6D8_LITER</name>
<dbReference type="PANTHER" id="PTHR10775:SF188">
    <property type="entry name" value="TRANSPOSASE-ASSOCIATED DOMAIN-CONTAINING PROTEIN"/>
    <property type="match status" value="1"/>
</dbReference>
<dbReference type="Pfam" id="PF02992">
    <property type="entry name" value="Transposase_21"/>
    <property type="match status" value="1"/>
</dbReference>
<dbReference type="InterPro" id="IPR004242">
    <property type="entry name" value="Transposase_21"/>
</dbReference>
<accession>A0AAV3R6D8</accession>
<reference evidence="1 2" key="1">
    <citation type="submission" date="2024-01" db="EMBL/GenBank/DDBJ databases">
        <title>The complete chloroplast genome sequence of Lithospermum erythrorhizon: insights into the phylogenetic relationship among Boraginaceae species and the maternal lineages of purple gromwells.</title>
        <authorList>
            <person name="Okada T."/>
            <person name="Watanabe K."/>
        </authorList>
    </citation>
    <scope>NUCLEOTIDE SEQUENCE [LARGE SCALE GENOMIC DNA]</scope>
</reference>
<dbReference type="Proteomes" id="UP001454036">
    <property type="component" value="Unassembled WGS sequence"/>
</dbReference>
<dbReference type="PANTHER" id="PTHR10775">
    <property type="entry name" value="OS08G0208400 PROTEIN"/>
    <property type="match status" value="1"/>
</dbReference>
<keyword evidence="2" id="KW-1185">Reference proteome</keyword>
<evidence type="ECO:0000313" key="1">
    <source>
        <dbReference type="EMBL" id="GAA0170896.1"/>
    </source>
</evidence>
<evidence type="ECO:0000313" key="2">
    <source>
        <dbReference type="Proteomes" id="UP001454036"/>
    </source>
</evidence>
<comment type="caution">
    <text evidence="1">The sequence shown here is derived from an EMBL/GenBank/DDBJ whole genome shotgun (WGS) entry which is preliminary data.</text>
</comment>
<dbReference type="AlphaFoldDB" id="A0AAV3R6D8"/>
<sequence length="230" mass="27324">MCAATLIPKNEQTMLVKRFRFKVLRYFPIKPRLRRLYMLEKAAKDMTWHALNQVPMGLCHTQQIVRLGRILIVHILNLHQSSTMYGWYGLCTDGFDPSGKFSKGDFPSYGMLFLWSTHGRLACPYCMERTKSFRLVHLRKPCWFDCHGQFLTDDHLYRKQKDKFSKWVVDMDYPPPRLSGQQIFDRVCQYPDIKVLNQHGDKKISGFRIEHNWRKKIIFGEISYWVANLI</sequence>
<dbReference type="EMBL" id="BAABME010024789">
    <property type="protein sequence ID" value="GAA0170896.1"/>
    <property type="molecule type" value="Genomic_DNA"/>
</dbReference>
<proteinExistence type="predicted"/>